<name>A0ACC0WMJ4_9STRA</name>
<sequence length="257" mass="28789">MAILSPVIQSTEIVCQHSLGAAIDINFPFALDCLSCSDCMFNKLTDTALHLLLVCSSNTIVIHSIEFVEFMEARQYLSRVSTVHPLPHSSSLVNDAISHLVMRKLLKVNPSNVSDFSTHSPFYSLNVSIKAFYPAFLTNSDIVTKSRSTDYEKLCRVFGEFPFGHKFFAQSIFEHLSRVYFNNTKQHAFHDQNPICVLGNLNCGTRKMLDDTRQESLPSRAAHSPQARPSYIPPPISHLCIHTDVYASVAHPESTQT</sequence>
<evidence type="ECO:0000313" key="2">
    <source>
        <dbReference type="Proteomes" id="UP001163321"/>
    </source>
</evidence>
<gene>
    <name evidence="1" type="ORF">PsorP6_012168</name>
</gene>
<dbReference type="Proteomes" id="UP001163321">
    <property type="component" value="Chromosome 12"/>
</dbReference>
<protein>
    <submittedName>
        <fullName evidence="1">Uncharacterized protein</fullName>
    </submittedName>
</protein>
<comment type="caution">
    <text evidence="1">The sequence shown here is derived from an EMBL/GenBank/DDBJ whole genome shotgun (WGS) entry which is preliminary data.</text>
</comment>
<proteinExistence type="predicted"/>
<keyword evidence="2" id="KW-1185">Reference proteome</keyword>
<evidence type="ECO:0000313" key="1">
    <source>
        <dbReference type="EMBL" id="KAI9919246.1"/>
    </source>
</evidence>
<reference evidence="1 2" key="1">
    <citation type="journal article" date="2022" name="bioRxiv">
        <title>The genome of the oomycete Peronosclerospora sorghi, a cosmopolitan pathogen of maize and sorghum, is inflated with dispersed pseudogenes.</title>
        <authorList>
            <person name="Fletcher K."/>
            <person name="Martin F."/>
            <person name="Isakeit T."/>
            <person name="Cavanaugh K."/>
            <person name="Magill C."/>
            <person name="Michelmore R."/>
        </authorList>
    </citation>
    <scope>NUCLEOTIDE SEQUENCE [LARGE SCALE GENOMIC DNA]</scope>
    <source>
        <strain evidence="1">P6</strain>
    </source>
</reference>
<dbReference type="EMBL" id="CM047591">
    <property type="protein sequence ID" value="KAI9919246.1"/>
    <property type="molecule type" value="Genomic_DNA"/>
</dbReference>
<organism evidence="1 2">
    <name type="scientific">Peronosclerospora sorghi</name>
    <dbReference type="NCBI Taxonomy" id="230839"/>
    <lineage>
        <taxon>Eukaryota</taxon>
        <taxon>Sar</taxon>
        <taxon>Stramenopiles</taxon>
        <taxon>Oomycota</taxon>
        <taxon>Peronosporomycetes</taxon>
        <taxon>Peronosporales</taxon>
        <taxon>Peronosporaceae</taxon>
        <taxon>Peronosclerospora</taxon>
    </lineage>
</organism>
<accession>A0ACC0WMJ4</accession>